<dbReference type="RefSeq" id="XP_019043004.1">
    <property type="nucleotide sequence ID" value="XM_019195291.1"/>
</dbReference>
<dbReference type="AlphaFoldDB" id="A0A1B9FT32"/>
<dbReference type="EMBL" id="KI894026">
    <property type="protein sequence ID" value="OCF21934.1"/>
    <property type="molecule type" value="Genomic_DNA"/>
</dbReference>
<reference evidence="3" key="4">
    <citation type="submission" date="2024-02" db="EMBL/GenBank/DDBJ databases">
        <title>Comparative genomics of Cryptococcus and Kwoniella reveals pathogenesis evolution and contrasting modes of karyotype evolution via chromosome fusion or intercentromeric recombination.</title>
        <authorList>
            <person name="Coelho M.A."/>
            <person name="David-Palma M."/>
            <person name="Shea T."/>
            <person name="Bowers K."/>
            <person name="McGinley-Smith S."/>
            <person name="Mohammad A.W."/>
            <person name="Gnirke A."/>
            <person name="Yurkov A.M."/>
            <person name="Nowrousian M."/>
            <person name="Sun S."/>
            <person name="Cuomo C.A."/>
            <person name="Heitman J."/>
        </authorList>
    </citation>
    <scope>NUCLEOTIDE SEQUENCE</scope>
    <source>
        <strain evidence="3">CBS 10118</strain>
    </source>
</reference>
<reference evidence="3" key="2">
    <citation type="submission" date="2013-07" db="EMBL/GenBank/DDBJ databases">
        <authorList>
            <consortium name="The Broad Institute Genome Sequencing Platform"/>
            <person name="Cuomo C."/>
            <person name="Litvintseva A."/>
            <person name="Chen Y."/>
            <person name="Heitman J."/>
            <person name="Sun S."/>
            <person name="Springer D."/>
            <person name="Dromer F."/>
            <person name="Young S.K."/>
            <person name="Zeng Q."/>
            <person name="Gargeya S."/>
            <person name="Fitzgerald M."/>
            <person name="Abouelleil A."/>
            <person name="Alvarado L."/>
            <person name="Berlin A.M."/>
            <person name="Chapman S.B."/>
            <person name="Dewar J."/>
            <person name="Goldberg J."/>
            <person name="Griggs A."/>
            <person name="Gujja S."/>
            <person name="Hansen M."/>
            <person name="Howarth C."/>
            <person name="Imamovic A."/>
            <person name="Larimer J."/>
            <person name="McCowan C."/>
            <person name="Murphy C."/>
            <person name="Pearson M."/>
            <person name="Priest M."/>
            <person name="Roberts A."/>
            <person name="Saif S."/>
            <person name="Shea T."/>
            <person name="Sykes S."/>
            <person name="Wortman J."/>
            <person name="Nusbaum C."/>
            <person name="Birren B."/>
        </authorList>
    </citation>
    <scope>NUCLEOTIDE SEQUENCE</scope>
    <source>
        <strain evidence="3">CBS 10118</strain>
    </source>
</reference>
<reference evidence="2" key="1">
    <citation type="submission" date="2013-07" db="EMBL/GenBank/DDBJ databases">
        <title>The Genome Sequence of Cryptococcus bestiolae CBS10118.</title>
        <authorList>
            <consortium name="The Broad Institute Genome Sequencing Platform"/>
            <person name="Cuomo C."/>
            <person name="Litvintseva A."/>
            <person name="Chen Y."/>
            <person name="Heitman J."/>
            <person name="Sun S."/>
            <person name="Springer D."/>
            <person name="Dromer F."/>
            <person name="Young S.K."/>
            <person name="Zeng Q."/>
            <person name="Gargeya S."/>
            <person name="Fitzgerald M."/>
            <person name="Abouelleil A."/>
            <person name="Alvarado L."/>
            <person name="Berlin A.M."/>
            <person name="Chapman S.B."/>
            <person name="Dewar J."/>
            <person name="Goldberg J."/>
            <person name="Griggs A."/>
            <person name="Gujja S."/>
            <person name="Hansen M."/>
            <person name="Howarth C."/>
            <person name="Imamovic A."/>
            <person name="Larimer J."/>
            <person name="McCowan C."/>
            <person name="Murphy C."/>
            <person name="Pearson M."/>
            <person name="Priest M."/>
            <person name="Roberts A."/>
            <person name="Saif S."/>
            <person name="Shea T."/>
            <person name="Sykes S."/>
            <person name="Wortman J."/>
            <person name="Nusbaum C."/>
            <person name="Birren B."/>
        </authorList>
    </citation>
    <scope>NUCLEOTIDE SEQUENCE [LARGE SCALE GENOMIC DNA]</scope>
    <source>
        <strain evidence="2">CBS 10118</strain>
    </source>
</reference>
<dbReference type="GeneID" id="30213112"/>
<sequence>MNRRNYTPCATETSKPKTRTNSTIPSAVSEPFDAAHERFIDSDDDTIPTRQTTKRRKISKTGWIFSIPVASDFAGPLTKVSNIVACKGKGNGEVRTEYIVSTGMNGTIEIRPSPHDEDEASKEILGKPS</sequence>
<feature type="region of interest" description="Disordered" evidence="1">
    <location>
        <begin position="1"/>
        <end position="26"/>
    </location>
</feature>
<evidence type="ECO:0000313" key="4">
    <source>
        <dbReference type="Proteomes" id="UP000092730"/>
    </source>
</evidence>
<dbReference type="Proteomes" id="UP000092730">
    <property type="component" value="Chromosome 3"/>
</dbReference>
<name>A0A1B9FT32_9TREE</name>
<feature type="region of interest" description="Disordered" evidence="1">
    <location>
        <begin position="106"/>
        <end position="129"/>
    </location>
</feature>
<protein>
    <submittedName>
        <fullName evidence="2">Uncharacterized protein</fullName>
    </submittedName>
</protein>
<accession>A0A1B9FT32</accession>
<dbReference type="KEGG" id="kbi:30213112"/>
<keyword evidence="4" id="KW-1185">Reference proteome</keyword>
<gene>
    <name evidence="2" type="ORF">I302_08713</name>
    <name evidence="3" type="ORF">I302_105432</name>
</gene>
<organism evidence="2">
    <name type="scientific">Kwoniella bestiolae CBS 10118</name>
    <dbReference type="NCBI Taxonomy" id="1296100"/>
    <lineage>
        <taxon>Eukaryota</taxon>
        <taxon>Fungi</taxon>
        <taxon>Dikarya</taxon>
        <taxon>Basidiomycota</taxon>
        <taxon>Agaricomycotina</taxon>
        <taxon>Tremellomycetes</taxon>
        <taxon>Tremellales</taxon>
        <taxon>Cryptococcaceae</taxon>
        <taxon>Kwoniella</taxon>
    </lineage>
</organism>
<dbReference type="VEuPathDB" id="FungiDB:I302_08713"/>
<evidence type="ECO:0000256" key="1">
    <source>
        <dbReference type="SAM" id="MobiDB-lite"/>
    </source>
</evidence>
<reference evidence="2" key="3">
    <citation type="submission" date="2014-01" db="EMBL/GenBank/DDBJ databases">
        <title>Evolution of pathogenesis and genome organization in the Tremellales.</title>
        <authorList>
            <person name="Cuomo C."/>
            <person name="Litvintseva A."/>
            <person name="Heitman J."/>
            <person name="Chen Y."/>
            <person name="Sun S."/>
            <person name="Springer D."/>
            <person name="Dromer F."/>
            <person name="Young S."/>
            <person name="Zeng Q."/>
            <person name="Chapman S."/>
            <person name="Gujja S."/>
            <person name="Saif S."/>
            <person name="Birren B."/>
        </authorList>
    </citation>
    <scope>NUCLEOTIDE SEQUENCE</scope>
    <source>
        <strain evidence="2">CBS 10118</strain>
    </source>
</reference>
<dbReference type="EMBL" id="CP144543">
    <property type="protein sequence ID" value="WVW83413.1"/>
    <property type="molecule type" value="Genomic_DNA"/>
</dbReference>
<evidence type="ECO:0000313" key="3">
    <source>
        <dbReference type="EMBL" id="WVW83413.1"/>
    </source>
</evidence>
<evidence type="ECO:0000313" key="2">
    <source>
        <dbReference type="EMBL" id="OCF21934.1"/>
    </source>
</evidence>
<proteinExistence type="predicted"/>